<dbReference type="AlphaFoldDB" id="A0AAP9D0N6"/>
<dbReference type="SUPFAM" id="SSF47384">
    <property type="entry name" value="Homodimeric domain of signal transducing histidine kinase"/>
    <property type="match status" value="1"/>
</dbReference>
<dbReference type="InterPro" id="IPR003661">
    <property type="entry name" value="HisK_dim/P_dom"/>
</dbReference>
<comment type="catalytic activity">
    <reaction evidence="1">
        <text>ATP + protein L-histidine = ADP + protein N-phospho-L-histidine.</text>
        <dbReference type="EC" id="2.7.13.3"/>
    </reaction>
</comment>
<sequence length="651" mass="75463">MKRFMLILIACCCLASGAYADGQTEADSLYRVAQTLPHDSTRLEMLKKLAQIEQLTPKCITYSNLLREEATLQNNDKYNTIAAYLHTVYYYNQSNRDSVKKWLDIMEPYARKSKTWDLYFDALRFQTDLYTYEEQYELAINEANQMFERAKKVDCVRGLIGAKQCLGNAYIGTERWDEGMKALEEAYQLSSRTDNAVVRISILCQLIAVAKDKQNNKQLSEYLGKLKETLQQHTATNPMLKEAFYDVYLFGEVYYTYYYLNTGQSEQAHESLEKAGKYLTPNTFFMYRVLYYDAYAAYYRTRKEYDKALAKMDSTVILLQEDRNSNYIHQQLSKADLLVEAGRSAEALPLYIGTLHLKDSIETTIFDKQMQQIKAKYNIDKVALEEEQLKSDIQLTALVIVGIVLAILIVFMLRISHVRKALELSEKETRKATRMAEEANEMKNRFLSNMSYHIRIPLNGVVGFSQLIASESNMTDEVRKEYSSIIQKNSEELMRLVNDVLDLSRLEAGMMKFNIQEYGLTELCNEALYMAHMRNEENICIRLGNETAPGLDIRIDTTRFSQALLSTLTYPQKCEEKREIDFKVTHDTEKNMIRFRIINSPLADERFTSQEVYIRHEINRLLLEYFGGSYKVQANAGEKPTILFTYPLGKN</sequence>
<organism evidence="9 10">
    <name type="scientific">Bacteroides fragilis</name>
    <dbReference type="NCBI Taxonomy" id="817"/>
    <lineage>
        <taxon>Bacteria</taxon>
        <taxon>Pseudomonadati</taxon>
        <taxon>Bacteroidota</taxon>
        <taxon>Bacteroidia</taxon>
        <taxon>Bacteroidales</taxon>
        <taxon>Bacteroidaceae</taxon>
        <taxon>Bacteroides</taxon>
    </lineage>
</organism>
<evidence type="ECO:0000256" key="3">
    <source>
        <dbReference type="ARBA" id="ARBA00022679"/>
    </source>
</evidence>
<keyword evidence="5" id="KW-0902">Two-component regulatory system</keyword>
<evidence type="ECO:0000256" key="1">
    <source>
        <dbReference type="ARBA" id="ARBA00000085"/>
    </source>
</evidence>
<keyword evidence="6" id="KW-0472">Membrane</keyword>
<name>A0AAP9D0N6_BACFG</name>
<feature type="transmembrane region" description="Helical" evidence="6">
    <location>
        <begin position="393"/>
        <end position="413"/>
    </location>
</feature>
<evidence type="ECO:0000256" key="6">
    <source>
        <dbReference type="SAM" id="Phobius"/>
    </source>
</evidence>
<feature type="chain" id="PRO_5043035782" description="histidine kinase" evidence="7">
    <location>
        <begin position="21"/>
        <end position="651"/>
    </location>
</feature>
<protein>
    <recommendedName>
        <fullName evidence="2">histidine kinase</fullName>
        <ecNumber evidence="2">2.7.13.3</ecNumber>
    </recommendedName>
</protein>
<dbReference type="RefSeq" id="WP_032531698.1">
    <property type="nucleotide sequence ID" value="NZ_CP036553.1"/>
</dbReference>
<dbReference type="CDD" id="cd00082">
    <property type="entry name" value="HisKA"/>
    <property type="match status" value="1"/>
</dbReference>
<evidence type="ECO:0000256" key="7">
    <source>
        <dbReference type="SAM" id="SignalP"/>
    </source>
</evidence>
<dbReference type="GO" id="GO:0000155">
    <property type="term" value="F:phosphorelay sensor kinase activity"/>
    <property type="evidence" value="ECO:0007669"/>
    <property type="project" value="InterPro"/>
</dbReference>
<dbReference type="PROSITE" id="PS50109">
    <property type="entry name" value="HIS_KIN"/>
    <property type="match status" value="1"/>
</dbReference>
<dbReference type="InterPro" id="IPR050736">
    <property type="entry name" value="Sensor_HK_Regulatory"/>
</dbReference>
<evidence type="ECO:0000313" key="10">
    <source>
        <dbReference type="Proteomes" id="UP000028294"/>
    </source>
</evidence>
<accession>A0AAP9D0N6</accession>
<keyword evidence="6" id="KW-1133">Transmembrane helix</keyword>
<dbReference type="PANTHER" id="PTHR43711">
    <property type="entry name" value="TWO-COMPONENT HISTIDINE KINASE"/>
    <property type="match status" value="1"/>
</dbReference>
<gene>
    <name evidence="9" type="ORF">IA74_020360</name>
</gene>
<dbReference type="PANTHER" id="PTHR43711:SF31">
    <property type="entry name" value="HISTIDINE KINASE"/>
    <property type="match status" value="1"/>
</dbReference>
<keyword evidence="4 9" id="KW-0418">Kinase</keyword>
<keyword evidence="7" id="KW-0732">Signal</keyword>
<dbReference type="InterPro" id="IPR011990">
    <property type="entry name" value="TPR-like_helical_dom_sf"/>
</dbReference>
<evidence type="ECO:0000256" key="5">
    <source>
        <dbReference type="ARBA" id="ARBA00023012"/>
    </source>
</evidence>
<feature type="domain" description="Histidine kinase" evidence="8">
    <location>
        <begin position="449"/>
        <end position="650"/>
    </location>
</feature>
<dbReference type="EC" id="2.7.13.3" evidence="2"/>
<dbReference type="SUPFAM" id="SSF48452">
    <property type="entry name" value="TPR-like"/>
    <property type="match status" value="1"/>
</dbReference>
<dbReference type="SMART" id="SM00388">
    <property type="entry name" value="HisKA"/>
    <property type="match status" value="1"/>
</dbReference>
<reference evidence="9 10" key="1">
    <citation type="submission" date="2019-03" db="EMBL/GenBank/DDBJ databases">
        <title>Complete genome assembly of MDR B. fragilis.</title>
        <authorList>
            <person name="Sydenham T.V."/>
            <person name="Hasman H."/>
            <person name="Justesen U.S."/>
        </authorList>
    </citation>
    <scope>NUCLEOTIDE SEQUENCE [LARGE SCALE GENOMIC DNA]</scope>
    <source>
        <strain evidence="9 10">DCMOUH0067B</strain>
    </source>
</reference>
<dbReference type="EMBL" id="CP036553">
    <property type="protein sequence ID" value="QCQ38265.1"/>
    <property type="molecule type" value="Genomic_DNA"/>
</dbReference>
<feature type="signal peptide" evidence="7">
    <location>
        <begin position="1"/>
        <end position="20"/>
    </location>
</feature>
<evidence type="ECO:0000259" key="8">
    <source>
        <dbReference type="PROSITE" id="PS50109"/>
    </source>
</evidence>
<dbReference type="Gene3D" id="1.10.287.130">
    <property type="match status" value="1"/>
</dbReference>
<dbReference type="InterPro" id="IPR036097">
    <property type="entry name" value="HisK_dim/P_sf"/>
</dbReference>
<evidence type="ECO:0000256" key="2">
    <source>
        <dbReference type="ARBA" id="ARBA00012438"/>
    </source>
</evidence>
<dbReference type="InterPro" id="IPR005467">
    <property type="entry name" value="His_kinase_dom"/>
</dbReference>
<evidence type="ECO:0000313" key="9">
    <source>
        <dbReference type="EMBL" id="QCQ38265.1"/>
    </source>
</evidence>
<dbReference type="Proteomes" id="UP000028294">
    <property type="component" value="Chromosome"/>
</dbReference>
<proteinExistence type="predicted"/>
<dbReference type="Pfam" id="PF00512">
    <property type="entry name" value="HisKA"/>
    <property type="match status" value="1"/>
</dbReference>
<keyword evidence="6" id="KW-0812">Transmembrane</keyword>
<evidence type="ECO:0000256" key="4">
    <source>
        <dbReference type="ARBA" id="ARBA00022777"/>
    </source>
</evidence>
<keyword evidence="3" id="KW-0808">Transferase</keyword>